<name>A0A428KVT4_9BACT</name>
<keyword evidence="2" id="KW-0732">Signal</keyword>
<protein>
    <submittedName>
        <fullName evidence="3">Uncharacterized protein</fullName>
    </submittedName>
</protein>
<gene>
    <name evidence="3" type="ORF">EI291_00770</name>
</gene>
<dbReference type="Proteomes" id="UP000273500">
    <property type="component" value="Unassembled WGS sequence"/>
</dbReference>
<feature type="chain" id="PRO_5019148129" evidence="2">
    <location>
        <begin position="23"/>
        <end position="184"/>
    </location>
</feature>
<accession>A0A428KVT4</accession>
<keyword evidence="4" id="KW-1185">Reference proteome</keyword>
<organism evidence="3 4">
    <name type="scientific">Hymenobacter rigui</name>
    <dbReference type="NCBI Taxonomy" id="334424"/>
    <lineage>
        <taxon>Bacteria</taxon>
        <taxon>Pseudomonadati</taxon>
        <taxon>Bacteroidota</taxon>
        <taxon>Cytophagia</taxon>
        <taxon>Cytophagales</taxon>
        <taxon>Hymenobacteraceae</taxon>
        <taxon>Hymenobacter</taxon>
    </lineage>
</organism>
<dbReference type="EMBL" id="RWIT01000001">
    <property type="protein sequence ID" value="RSK50883.1"/>
    <property type="molecule type" value="Genomic_DNA"/>
</dbReference>
<feature type="region of interest" description="Disordered" evidence="1">
    <location>
        <begin position="91"/>
        <end position="125"/>
    </location>
</feature>
<dbReference type="RefSeq" id="WP_125417360.1">
    <property type="nucleotide sequence ID" value="NZ_RWIT01000001.1"/>
</dbReference>
<proteinExistence type="predicted"/>
<dbReference type="AlphaFoldDB" id="A0A428KVT4"/>
<reference evidence="3 4" key="1">
    <citation type="submission" date="2018-12" db="EMBL/GenBank/DDBJ databases">
        <authorList>
            <person name="Feng G."/>
            <person name="Zhu H."/>
        </authorList>
    </citation>
    <scope>NUCLEOTIDE SEQUENCE [LARGE SCALE GENOMIC DNA]</scope>
    <source>
        <strain evidence="3 4">KCTC 12533</strain>
    </source>
</reference>
<comment type="caution">
    <text evidence="3">The sequence shown here is derived from an EMBL/GenBank/DDBJ whole genome shotgun (WGS) entry which is preliminary data.</text>
</comment>
<evidence type="ECO:0000256" key="2">
    <source>
        <dbReference type="SAM" id="SignalP"/>
    </source>
</evidence>
<evidence type="ECO:0000256" key="1">
    <source>
        <dbReference type="SAM" id="MobiDB-lite"/>
    </source>
</evidence>
<feature type="signal peptide" evidence="2">
    <location>
        <begin position="1"/>
        <end position="22"/>
    </location>
</feature>
<dbReference type="OrthoDB" id="885838at2"/>
<sequence length="184" mass="19004">MKRFLFAAAVAAAFFSAPQAQAQTIKKAAPKKAVNTSVAPASRPADADWGWGDNAPAEPVSGWDVPGAETPVATTADTAVDPMMQSSGVLVAPGMSSSPYRGTSTDYNGRPVAKAKSKRPRSVEVAQDDPMMQSSGVMLAPGMNTAPYRTVSTDYNGRPLRKPAATATVAAQSASDNTTVASGW</sequence>
<evidence type="ECO:0000313" key="4">
    <source>
        <dbReference type="Proteomes" id="UP000273500"/>
    </source>
</evidence>
<feature type="compositionally biased region" description="Polar residues" evidence="1">
    <location>
        <begin position="95"/>
        <end position="107"/>
    </location>
</feature>
<evidence type="ECO:0000313" key="3">
    <source>
        <dbReference type="EMBL" id="RSK50883.1"/>
    </source>
</evidence>